<dbReference type="Ensembl" id="ENSACLT00000000097.2">
    <property type="protein sequence ID" value="ENSACLP00000000096.1"/>
    <property type="gene ID" value="ENSACLG00000000074.2"/>
</dbReference>
<reference evidence="2" key="2">
    <citation type="submission" date="2025-08" db="UniProtKB">
        <authorList>
            <consortium name="Ensembl"/>
        </authorList>
    </citation>
    <scope>IDENTIFICATION</scope>
</reference>
<name>A0A3P8N5S0_ASTCA</name>
<evidence type="ECO:0000313" key="2">
    <source>
        <dbReference type="Ensembl" id="ENSACLP00000000096.1"/>
    </source>
</evidence>
<dbReference type="PANTHER" id="PTHR13408:SF1">
    <property type="entry name" value="ZGC:171971"/>
    <property type="match status" value="1"/>
</dbReference>
<feature type="region of interest" description="Disordered" evidence="1">
    <location>
        <begin position="191"/>
        <end position="227"/>
    </location>
</feature>
<reference evidence="2" key="1">
    <citation type="submission" date="2018-05" db="EMBL/GenBank/DDBJ databases">
        <authorList>
            <person name="Datahose"/>
        </authorList>
    </citation>
    <scope>NUCLEOTIDE SEQUENCE</scope>
</reference>
<evidence type="ECO:0000256" key="1">
    <source>
        <dbReference type="SAM" id="MobiDB-lite"/>
    </source>
</evidence>
<feature type="region of interest" description="Disordered" evidence="1">
    <location>
        <begin position="1"/>
        <end position="179"/>
    </location>
</feature>
<dbReference type="InterPro" id="IPR007811">
    <property type="entry name" value="RPC4"/>
</dbReference>
<feature type="compositionally biased region" description="Low complexity" evidence="1">
    <location>
        <begin position="17"/>
        <end position="34"/>
    </location>
</feature>
<organism evidence="2 3">
    <name type="scientific">Astatotilapia calliptera</name>
    <name type="common">Eastern happy</name>
    <name type="synonym">Chromis callipterus</name>
    <dbReference type="NCBI Taxonomy" id="8154"/>
    <lineage>
        <taxon>Eukaryota</taxon>
        <taxon>Metazoa</taxon>
        <taxon>Chordata</taxon>
        <taxon>Craniata</taxon>
        <taxon>Vertebrata</taxon>
        <taxon>Euteleostomi</taxon>
        <taxon>Actinopterygii</taxon>
        <taxon>Neopterygii</taxon>
        <taxon>Teleostei</taxon>
        <taxon>Neoteleostei</taxon>
        <taxon>Acanthomorphata</taxon>
        <taxon>Ovalentaria</taxon>
        <taxon>Cichlomorphae</taxon>
        <taxon>Cichliformes</taxon>
        <taxon>Cichlidae</taxon>
        <taxon>African cichlids</taxon>
        <taxon>Pseudocrenilabrinae</taxon>
        <taxon>Haplochromini</taxon>
        <taxon>Astatotilapia</taxon>
    </lineage>
</organism>
<sequence>MSDSGDAASVPGFSSPSSGAGLGRALAARVRTLTSPPPPGRLTSLRTRDLTLGGGFKKTKKTFEPNVHAVRKSKDELKEEIHVAPKKERRDRNERRRESRGRRKERPQTIQSHSIFEQGPADSVRKTGWHGATHLQESATSPVCKLLKKETKEEEEDEILSKLQRDDFIDDPGLRNDAKLKPIQLPLCQSSSRTLTSRTRPERPTVFRPQSCAGTSRTERPKSEQPSLVELLQDLSLSGREELFFMQLPDCMPGRASGAKVDLAPGPAAETPATKEGKHEVKRTPHLQAKSAVKEGCPVLSQFPEGFLGKLQIRKSGKVELKLGDIIMDVSEGAAFSFLQQLVSVRLCDGRTGDMMVLGNVHHKLVLSPDFQALLGQAASQQPPGP</sequence>
<dbReference type="AlphaFoldDB" id="A0A3P8N5S0"/>
<dbReference type="Pfam" id="PF05132">
    <property type="entry name" value="RNA_pol_Rpc4"/>
    <property type="match status" value="1"/>
</dbReference>
<accession>A0A3P8N5S0</accession>
<dbReference type="Bgee" id="ENSACLG00000000074">
    <property type="expression patterns" value="Expressed in camera-type eye and 5 other cell types or tissues"/>
</dbReference>
<dbReference type="GeneID" id="113027737"/>
<protein>
    <recommendedName>
        <fullName evidence="4">DNA-directed RNA polymerase III subunit RPC4</fullName>
    </recommendedName>
</protein>
<dbReference type="GeneTree" id="ENSGT00390000013948"/>
<dbReference type="GO" id="GO:0042797">
    <property type="term" value="P:tRNA transcription by RNA polymerase III"/>
    <property type="evidence" value="ECO:0007669"/>
    <property type="project" value="TreeGrafter"/>
</dbReference>
<dbReference type="PANTHER" id="PTHR13408">
    <property type="entry name" value="DNA-DIRECTED RNA POLYMERASE III"/>
    <property type="match status" value="1"/>
</dbReference>
<feature type="compositionally biased region" description="Basic and acidic residues" evidence="1">
    <location>
        <begin position="159"/>
        <end position="179"/>
    </location>
</feature>
<dbReference type="OMA" id="DWVHLFQ"/>
<proteinExistence type="predicted"/>
<evidence type="ECO:0000313" key="3">
    <source>
        <dbReference type="Proteomes" id="UP000265100"/>
    </source>
</evidence>
<reference evidence="2" key="3">
    <citation type="submission" date="2025-09" db="UniProtKB">
        <authorList>
            <consortium name="Ensembl"/>
        </authorList>
    </citation>
    <scope>IDENTIFICATION</scope>
</reference>
<feature type="region of interest" description="Disordered" evidence="1">
    <location>
        <begin position="257"/>
        <end position="278"/>
    </location>
</feature>
<dbReference type="Proteomes" id="UP000265100">
    <property type="component" value="Chromosome 8"/>
</dbReference>
<keyword evidence="3" id="KW-1185">Reference proteome</keyword>
<feature type="compositionally biased region" description="Basic and acidic residues" evidence="1">
    <location>
        <begin position="72"/>
        <end position="97"/>
    </location>
</feature>
<dbReference type="STRING" id="8154.ENSACLP00000000096"/>
<evidence type="ECO:0008006" key="4">
    <source>
        <dbReference type="Google" id="ProtNLM"/>
    </source>
</evidence>
<dbReference type="GO" id="GO:0003677">
    <property type="term" value="F:DNA binding"/>
    <property type="evidence" value="ECO:0007669"/>
    <property type="project" value="InterPro"/>
</dbReference>
<dbReference type="RefSeq" id="XP_026033277.1">
    <property type="nucleotide sequence ID" value="XM_026177492.1"/>
</dbReference>
<dbReference type="GO" id="GO:0005666">
    <property type="term" value="C:RNA polymerase III complex"/>
    <property type="evidence" value="ECO:0007669"/>
    <property type="project" value="InterPro"/>
</dbReference>